<evidence type="ECO:0000256" key="5">
    <source>
        <dbReference type="ARBA" id="ARBA00022989"/>
    </source>
</evidence>
<name>A0ABW4HN12_9BACI</name>
<accession>A0ABW4HN12</accession>
<feature type="transmembrane region" description="Helical" evidence="7">
    <location>
        <begin position="364"/>
        <end position="386"/>
    </location>
</feature>
<keyword evidence="4 7" id="KW-0812">Transmembrane</keyword>
<evidence type="ECO:0000313" key="10">
    <source>
        <dbReference type="Proteomes" id="UP001597221"/>
    </source>
</evidence>
<feature type="transmembrane region" description="Helical" evidence="7">
    <location>
        <begin position="341"/>
        <end position="358"/>
    </location>
</feature>
<protein>
    <submittedName>
        <fullName evidence="9">TRAP transporter large permease</fullName>
    </submittedName>
</protein>
<feature type="transmembrane region" description="Helical" evidence="7">
    <location>
        <begin position="134"/>
        <end position="160"/>
    </location>
</feature>
<comment type="caution">
    <text evidence="9">The sequence shown here is derived from an EMBL/GenBank/DDBJ whole genome shotgun (WGS) entry which is preliminary data.</text>
</comment>
<comment type="subcellular location">
    <subcellularLocation>
        <location evidence="1">Cell inner membrane</location>
        <topology evidence="1">Multi-pass membrane protein</topology>
    </subcellularLocation>
</comment>
<evidence type="ECO:0000256" key="1">
    <source>
        <dbReference type="ARBA" id="ARBA00004429"/>
    </source>
</evidence>
<dbReference type="PANTHER" id="PTHR33362:SF3">
    <property type="entry name" value="SIALIC ACID TRAP TRANSPORTER PERMEASE PROTEIN SIAT"/>
    <property type="match status" value="1"/>
</dbReference>
<evidence type="ECO:0000256" key="6">
    <source>
        <dbReference type="ARBA" id="ARBA00023136"/>
    </source>
</evidence>
<feature type="transmembrane region" description="Helical" evidence="7">
    <location>
        <begin position="166"/>
        <end position="191"/>
    </location>
</feature>
<evidence type="ECO:0000256" key="7">
    <source>
        <dbReference type="SAM" id="Phobius"/>
    </source>
</evidence>
<dbReference type="EMBL" id="JBHUDE010000017">
    <property type="protein sequence ID" value="MFD1606983.1"/>
    <property type="molecule type" value="Genomic_DNA"/>
</dbReference>
<keyword evidence="10" id="KW-1185">Reference proteome</keyword>
<feature type="domain" description="TRAP C4-dicarboxylate transport system permease DctM subunit" evidence="8">
    <location>
        <begin position="7"/>
        <end position="423"/>
    </location>
</feature>
<keyword evidence="6 7" id="KW-0472">Membrane</keyword>
<keyword evidence="2" id="KW-1003">Cell membrane</keyword>
<feature type="transmembrane region" description="Helical" evidence="7">
    <location>
        <begin position="53"/>
        <end position="73"/>
    </location>
</feature>
<feature type="transmembrane region" description="Helical" evidence="7">
    <location>
        <begin position="93"/>
        <end position="122"/>
    </location>
</feature>
<keyword evidence="3" id="KW-0997">Cell inner membrane</keyword>
<dbReference type="PIRSF" id="PIRSF006066">
    <property type="entry name" value="HI0050"/>
    <property type="match status" value="1"/>
</dbReference>
<sequence length="434" mass="46369">MEIIIALIILFVTLIIGVPVPFAFFVTVIFLIFTLGYDPSFLIPYGYSQLSNIVLLAVPLFILAGGLMSKGGIGERIIDFTEIFVGKIKGGLGVVAVLASALFGALSGSAAAVLTAIGSTLFPRLIKSGYPKGFAAALLANASVLGIFIPPSALMILFAWASNQSVLASFLATIIPGIILVIFLSVVNILYISKKGNQQQFDANEGEYLSFSKKFRSKGLSATPGLVLPLLVLGGIYGGIMTPTEAAAVAVIYAIPVGFWIYKGLNRKNFFETLIEAASTTGVIMIMLFGIMILSRIFITEGLSQTLTDLLLTITENKVLLLLMINVFLLFIGMIMDDVSAISLATPILLPIVINLGVDPIHFASIIAVNIGMGLLTPPTAPLLYLGSRVAKTPVNEMLGPTLLMIIFAWFPTLIITTFIPEISLFLPKLLLGY</sequence>
<feature type="transmembrane region" description="Helical" evidence="7">
    <location>
        <begin position="246"/>
        <end position="262"/>
    </location>
</feature>
<dbReference type="PANTHER" id="PTHR33362">
    <property type="entry name" value="SIALIC ACID TRAP TRANSPORTER PERMEASE PROTEIN SIAT-RELATED"/>
    <property type="match status" value="1"/>
</dbReference>
<dbReference type="RefSeq" id="WP_379596352.1">
    <property type="nucleotide sequence ID" value="NZ_JBHUDE010000017.1"/>
</dbReference>
<dbReference type="InterPro" id="IPR010656">
    <property type="entry name" value="DctM"/>
</dbReference>
<reference evidence="10" key="1">
    <citation type="journal article" date="2019" name="Int. J. Syst. Evol. Microbiol.">
        <title>The Global Catalogue of Microorganisms (GCM) 10K type strain sequencing project: providing services to taxonomists for standard genome sequencing and annotation.</title>
        <authorList>
            <consortium name="The Broad Institute Genomics Platform"/>
            <consortium name="The Broad Institute Genome Sequencing Center for Infectious Disease"/>
            <person name="Wu L."/>
            <person name="Ma J."/>
        </authorList>
    </citation>
    <scope>NUCLEOTIDE SEQUENCE [LARGE SCALE GENOMIC DNA]</scope>
    <source>
        <strain evidence="10">CGMCC 1.12376</strain>
    </source>
</reference>
<evidence type="ECO:0000256" key="3">
    <source>
        <dbReference type="ARBA" id="ARBA00022519"/>
    </source>
</evidence>
<feature type="transmembrane region" description="Helical" evidence="7">
    <location>
        <begin position="219"/>
        <end position="240"/>
    </location>
</feature>
<feature type="transmembrane region" description="Helical" evidence="7">
    <location>
        <begin position="6"/>
        <end position="33"/>
    </location>
</feature>
<feature type="transmembrane region" description="Helical" evidence="7">
    <location>
        <begin position="319"/>
        <end position="336"/>
    </location>
</feature>
<dbReference type="InterPro" id="IPR004681">
    <property type="entry name" value="TRAP_DctM"/>
</dbReference>
<feature type="transmembrane region" description="Helical" evidence="7">
    <location>
        <begin position="398"/>
        <end position="420"/>
    </location>
</feature>
<proteinExistence type="predicted"/>
<feature type="transmembrane region" description="Helical" evidence="7">
    <location>
        <begin position="274"/>
        <end position="299"/>
    </location>
</feature>
<gene>
    <name evidence="9" type="ORF">ACFSBH_04880</name>
</gene>
<evidence type="ECO:0000259" key="8">
    <source>
        <dbReference type="Pfam" id="PF06808"/>
    </source>
</evidence>
<dbReference type="Pfam" id="PF06808">
    <property type="entry name" value="DctM"/>
    <property type="match status" value="1"/>
</dbReference>
<dbReference type="NCBIfam" id="TIGR00786">
    <property type="entry name" value="dctM"/>
    <property type="match status" value="1"/>
</dbReference>
<evidence type="ECO:0000256" key="2">
    <source>
        <dbReference type="ARBA" id="ARBA00022475"/>
    </source>
</evidence>
<keyword evidence="5 7" id="KW-1133">Transmembrane helix</keyword>
<evidence type="ECO:0000256" key="4">
    <source>
        <dbReference type="ARBA" id="ARBA00022692"/>
    </source>
</evidence>
<evidence type="ECO:0000313" key="9">
    <source>
        <dbReference type="EMBL" id="MFD1606983.1"/>
    </source>
</evidence>
<dbReference type="Proteomes" id="UP001597221">
    <property type="component" value="Unassembled WGS sequence"/>
</dbReference>
<organism evidence="9 10">
    <name type="scientific">Oceanobacillus luteolus</name>
    <dbReference type="NCBI Taxonomy" id="1274358"/>
    <lineage>
        <taxon>Bacteria</taxon>
        <taxon>Bacillati</taxon>
        <taxon>Bacillota</taxon>
        <taxon>Bacilli</taxon>
        <taxon>Bacillales</taxon>
        <taxon>Bacillaceae</taxon>
        <taxon>Oceanobacillus</taxon>
    </lineage>
</organism>